<keyword evidence="3" id="KW-1185">Reference proteome</keyword>
<proteinExistence type="predicted"/>
<evidence type="ECO:0000313" key="2">
    <source>
        <dbReference type="EMBL" id="ODV88480.1"/>
    </source>
</evidence>
<sequence length="269" mass="29970">MSSILRSRPIVEPALSFTETYKLANKARSKLTKSLEQADHDLRAVVTHANFLDDLVAKVNDRDYYLKTITTPSQSSKKSTPSPLTKEYNEAYVGNASTVRFAEPADSRKNYRDMPTIDSVYYEQDEDMLQSDVYPIEVTVEALEPIDSDSSSVSDDTLDESDISAGSDDSDNVFETLSDDLTDDNSSIDEYDSETSSLSESESESEPESESESESESISYKAPKKEEEYNQNNAFFKIFSKAFSSTNLCCKSAHYKQDVQPTVNMGLAA</sequence>
<evidence type="ECO:0000313" key="3">
    <source>
        <dbReference type="Proteomes" id="UP000095023"/>
    </source>
</evidence>
<dbReference type="AlphaFoldDB" id="A0A1E4T9P9"/>
<dbReference type="OrthoDB" id="5431245at2759"/>
<name>A0A1E4T9P9_9ASCO</name>
<reference evidence="3" key="1">
    <citation type="submission" date="2016-02" db="EMBL/GenBank/DDBJ databases">
        <title>Comparative genomics of biotechnologically important yeasts.</title>
        <authorList>
            <consortium name="DOE Joint Genome Institute"/>
            <person name="Riley R."/>
            <person name="Haridas S."/>
            <person name="Wolfe K.H."/>
            <person name="Lopes M.R."/>
            <person name="Hittinger C.T."/>
            <person name="Goker M."/>
            <person name="Salamov A."/>
            <person name="Wisecaver J."/>
            <person name="Long T.M."/>
            <person name="Aerts A.L."/>
            <person name="Barry K."/>
            <person name="Choi C."/>
            <person name="Clum A."/>
            <person name="Coughlan A.Y."/>
            <person name="Deshpande S."/>
            <person name="Douglass A.P."/>
            <person name="Hanson S.J."/>
            <person name="Klenk H.-P."/>
            <person name="Labutti K."/>
            <person name="Lapidus A."/>
            <person name="Lindquist E."/>
            <person name="Lipzen A."/>
            <person name="Meier-Kolthoff J.P."/>
            <person name="Ohm R.A."/>
            <person name="Otillar R.P."/>
            <person name="Pangilinan J."/>
            <person name="Peng Y."/>
            <person name="Rokas A."/>
            <person name="Rosa C.A."/>
            <person name="Scheuner C."/>
            <person name="Sibirny A.A."/>
            <person name="Slot J.C."/>
            <person name="Stielow J.B."/>
            <person name="Sun H."/>
            <person name="Kurtzman C.P."/>
            <person name="Blackwell M."/>
            <person name="Jeffries T.W."/>
            <person name="Grigoriev I.V."/>
        </authorList>
    </citation>
    <scope>NUCLEOTIDE SEQUENCE [LARGE SCALE GENOMIC DNA]</scope>
    <source>
        <strain evidence="3">NRRL Y-17796</strain>
    </source>
</reference>
<evidence type="ECO:0000256" key="1">
    <source>
        <dbReference type="SAM" id="MobiDB-lite"/>
    </source>
</evidence>
<feature type="compositionally biased region" description="Acidic residues" evidence="1">
    <location>
        <begin position="156"/>
        <end position="193"/>
    </location>
</feature>
<organism evidence="2 3">
    <name type="scientific">Tortispora caseinolytica NRRL Y-17796</name>
    <dbReference type="NCBI Taxonomy" id="767744"/>
    <lineage>
        <taxon>Eukaryota</taxon>
        <taxon>Fungi</taxon>
        <taxon>Dikarya</taxon>
        <taxon>Ascomycota</taxon>
        <taxon>Saccharomycotina</taxon>
        <taxon>Trigonopsidomycetes</taxon>
        <taxon>Trigonopsidales</taxon>
        <taxon>Trigonopsidaceae</taxon>
        <taxon>Tortispora</taxon>
    </lineage>
</organism>
<feature type="compositionally biased region" description="Acidic residues" evidence="1">
    <location>
        <begin position="201"/>
        <end position="215"/>
    </location>
</feature>
<protein>
    <submittedName>
        <fullName evidence="2">Uncharacterized protein</fullName>
    </submittedName>
</protein>
<gene>
    <name evidence="2" type="ORF">CANCADRAFT_146825</name>
</gene>
<feature type="region of interest" description="Disordered" evidence="1">
    <location>
        <begin position="144"/>
        <end position="226"/>
    </location>
</feature>
<dbReference type="Proteomes" id="UP000095023">
    <property type="component" value="Unassembled WGS sequence"/>
</dbReference>
<accession>A0A1E4T9P9</accession>
<dbReference type="EMBL" id="KV453844">
    <property type="protein sequence ID" value="ODV88480.1"/>
    <property type="molecule type" value="Genomic_DNA"/>
</dbReference>